<keyword evidence="2" id="KW-1185">Reference proteome</keyword>
<accession>A0ACC0CWH8</accession>
<protein>
    <submittedName>
        <fullName evidence="1">Uncharacterized protein</fullName>
    </submittedName>
</protein>
<comment type="caution">
    <text evidence="1">The sequence shown here is derived from an EMBL/GenBank/DDBJ whole genome shotgun (WGS) entry which is preliminary data.</text>
</comment>
<name>A0ACC0CWH8_9PEZI</name>
<organism evidence="1 2">
    <name type="scientific">Hypoxylon rubiginosum</name>
    <dbReference type="NCBI Taxonomy" id="110542"/>
    <lineage>
        <taxon>Eukaryota</taxon>
        <taxon>Fungi</taxon>
        <taxon>Dikarya</taxon>
        <taxon>Ascomycota</taxon>
        <taxon>Pezizomycotina</taxon>
        <taxon>Sordariomycetes</taxon>
        <taxon>Xylariomycetidae</taxon>
        <taxon>Xylariales</taxon>
        <taxon>Hypoxylaceae</taxon>
        <taxon>Hypoxylon</taxon>
    </lineage>
</organism>
<evidence type="ECO:0000313" key="1">
    <source>
        <dbReference type="EMBL" id="KAI6084681.1"/>
    </source>
</evidence>
<reference evidence="1 2" key="1">
    <citation type="journal article" date="2022" name="New Phytol.">
        <title>Ecological generalism drives hyperdiversity of secondary metabolite gene clusters in xylarialean endophytes.</title>
        <authorList>
            <person name="Franco M.E.E."/>
            <person name="Wisecaver J.H."/>
            <person name="Arnold A.E."/>
            <person name="Ju Y.M."/>
            <person name="Slot J.C."/>
            <person name="Ahrendt S."/>
            <person name="Moore L.P."/>
            <person name="Eastman K.E."/>
            <person name="Scott K."/>
            <person name="Konkel Z."/>
            <person name="Mondo S.J."/>
            <person name="Kuo A."/>
            <person name="Hayes R.D."/>
            <person name="Haridas S."/>
            <person name="Andreopoulos B."/>
            <person name="Riley R."/>
            <person name="LaButti K."/>
            <person name="Pangilinan J."/>
            <person name="Lipzen A."/>
            <person name="Amirebrahimi M."/>
            <person name="Yan J."/>
            <person name="Adam C."/>
            <person name="Keymanesh K."/>
            <person name="Ng V."/>
            <person name="Louie K."/>
            <person name="Northen T."/>
            <person name="Drula E."/>
            <person name="Henrissat B."/>
            <person name="Hsieh H.M."/>
            <person name="Youens-Clark K."/>
            <person name="Lutzoni F."/>
            <person name="Miadlikowska J."/>
            <person name="Eastwood D.C."/>
            <person name="Hamelin R.C."/>
            <person name="Grigoriev I.V."/>
            <person name="U'Ren J.M."/>
        </authorList>
    </citation>
    <scope>NUCLEOTIDE SEQUENCE [LARGE SCALE GENOMIC DNA]</scope>
    <source>
        <strain evidence="1 2">ER1909</strain>
    </source>
</reference>
<evidence type="ECO:0000313" key="2">
    <source>
        <dbReference type="Proteomes" id="UP001497680"/>
    </source>
</evidence>
<sequence length="128" mass="14789">MSFRRRYSAYFDALFQEHLEEFDLLGIGLGVLFFPPLVFFVVLDNILLDHYVSLPIDLSIAWAIGALPFAMVVDGFLWFGEAADGLRQIFVDDPRPLAEWLENLLPLLFLPFGDLMRRCLRWGRRLGP</sequence>
<dbReference type="Proteomes" id="UP001497680">
    <property type="component" value="Unassembled WGS sequence"/>
</dbReference>
<dbReference type="EMBL" id="MU394334">
    <property type="protein sequence ID" value="KAI6084681.1"/>
    <property type="molecule type" value="Genomic_DNA"/>
</dbReference>
<proteinExistence type="predicted"/>
<gene>
    <name evidence="1" type="ORF">F4821DRAFT_279955</name>
</gene>